<dbReference type="InterPro" id="IPR018497">
    <property type="entry name" value="Peptidase_M13_C"/>
</dbReference>
<sequence>MSPSKKSPLRIEWLERKSNSERHLILLTAIVCVVAVALAIALGVVVCKMKSDADDVCLTPGCIAAAATAMSYMDTTQDPCDDFYEFACGHFIKETIIPADKFSVSTFSQLSEVVRSQLQLIITSEVEANASRPFKLLKKFYDICMNTTAIEQDGLKTIKRALKDLGGWPVLEGPLWNEGAFDWKLSTYKFRKFGFSTSAFLSFYVTSDDKNSSKNAITIDEASLGLSREYLVKGLEDKIVKAYYEVLVDIAVIFGADRASAVREIKEVVEFQIKLANICLPREKRRNATALYNIMTVEELQHDFPFLNWMEYLQNVFDVPGIEIPYDEPIIVTVPKYFPELENLLGKTPKRVLSNYMMSKIVLPSTHFLTAQLRDRMTEYHKVLSGQLERPQRWKECTAFASGSVYLISSALYVKKYFAEKSKMHAEEMVSDILVEFKKILKSVDWMDDVTRENALAKADSITTHIGYPDELLDTKKIDKFYMMLDDSSDNYLLTGKAIGLFFLEYRLKQLREPVNKTLWIDHARAAVVNAFYSASENSIQFPAGILQGIFFSDSRPNYLNYGGIGYVIGHEITHGFDDEGRQYDKDGNLNGWWGASTQEAFLKKAQCIIDQYANYSVLDQNLNGVNTQGENIADCGGVIEAYLAYMSWVERNGPEKKLPGLPYTPNQMFWVSAAHSWCSVETKEFLKMQVTTGVHSPDRIRVLIPFKNSEYFAKDFNCPLGSNMNPAHKCKVW</sequence>
<dbReference type="GO" id="GO:0046872">
    <property type="term" value="F:metal ion binding"/>
    <property type="evidence" value="ECO:0007669"/>
    <property type="project" value="UniProtKB-KW"/>
</dbReference>
<comment type="subcellular location">
    <subcellularLocation>
        <location evidence="2">Cell membrane</location>
        <topology evidence="2">Single-pass type II membrane protein</topology>
    </subcellularLocation>
</comment>
<dbReference type="GO" id="GO:0005886">
    <property type="term" value="C:plasma membrane"/>
    <property type="evidence" value="ECO:0007669"/>
    <property type="project" value="UniProtKB-SubCell"/>
</dbReference>
<dbReference type="PANTHER" id="PTHR11733:SF224">
    <property type="entry name" value="NEPRILYSIN-2"/>
    <property type="match status" value="1"/>
</dbReference>
<keyword evidence="5" id="KW-0479">Metal-binding</keyword>
<reference evidence="13 14" key="2">
    <citation type="journal article" date="2018" name="Elife">
        <title>Firefly genomes illuminate parallel origins of bioluminescence in beetles.</title>
        <authorList>
            <person name="Fallon T.R."/>
            <person name="Lower S.E."/>
            <person name="Chang C.H."/>
            <person name="Bessho-Uehara M."/>
            <person name="Martin G.J."/>
            <person name="Bewick A.J."/>
            <person name="Behringer M."/>
            <person name="Debat H.J."/>
            <person name="Wong I."/>
            <person name="Day J.C."/>
            <person name="Suvorov A."/>
            <person name="Silva C.J."/>
            <person name="Stanger-Hall K.F."/>
            <person name="Hall D.W."/>
            <person name="Schmitz R.J."/>
            <person name="Nelson D.R."/>
            <person name="Lewis S.M."/>
            <person name="Shigenobu S."/>
            <person name="Bybee S.M."/>
            <person name="Larracuente A.M."/>
            <person name="Oba Y."/>
            <person name="Weng J.K."/>
        </authorList>
    </citation>
    <scope>NUCLEOTIDE SEQUENCE [LARGE SCALE GENOMIC DNA]</scope>
    <source>
        <strain evidence="13">1611_PpyrPB1</strain>
        <tissue evidence="13">Whole body</tissue>
    </source>
</reference>
<keyword evidence="9" id="KW-1133">Transmembrane helix</keyword>
<evidence type="ECO:0000256" key="3">
    <source>
        <dbReference type="ARBA" id="ARBA00007357"/>
    </source>
</evidence>
<dbReference type="SUPFAM" id="SSF55486">
    <property type="entry name" value="Metalloproteases ('zincins'), catalytic domain"/>
    <property type="match status" value="1"/>
</dbReference>
<evidence type="ECO:0000313" key="14">
    <source>
        <dbReference type="Proteomes" id="UP000327044"/>
    </source>
</evidence>
<evidence type="ECO:0000256" key="1">
    <source>
        <dbReference type="ARBA" id="ARBA00001947"/>
    </source>
</evidence>
<dbReference type="PANTHER" id="PTHR11733">
    <property type="entry name" value="ZINC METALLOPROTEASE FAMILY M13 NEPRILYSIN-RELATED"/>
    <property type="match status" value="1"/>
</dbReference>
<comment type="similarity">
    <text evidence="3">Belongs to the peptidase M13 family.</text>
</comment>
<dbReference type="Gene3D" id="3.40.390.10">
    <property type="entry name" value="Collagenase (Catalytic Domain)"/>
    <property type="match status" value="1"/>
</dbReference>
<dbReference type="EMBL" id="VVIM01000006">
    <property type="protein sequence ID" value="KAB0797732.1"/>
    <property type="molecule type" value="Genomic_DNA"/>
</dbReference>
<dbReference type="PRINTS" id="PR00786">
    <property type="entry name" value="NEPRILYSIN"/>
</dbReference>
<dbReference type="OrthoDB" id="6475849at2759"/>
<dbReference type="InterPro" id="IPR042089">
    <property type="entry name" value="Peptidase_M13_dom_2"/>
</dbReference>
<gene>
    <name evidence="13" type="ORF">PPYR_08725</name>
</gene>
<keyword evidence="9" id="KW-0472">Membrane</keyword>
<evidence type="ECO:0000256" key="9">
    <source>
        <dbReference type="SAM" id="Phobius"/>
    </source>
</evidence>
<protein>
    <submittedName>
        <fullName evidence="12">Uncharacterized protein</fullName>
    </submittedName>
</protein>
<evidence type="ECO:0000256" key="8">
    <source>
        <dbReference type="ARBA" id="ARBA00023049"/>
    </source>
</evidence>
<keyword evidence="6" id="KW-0378">Hydrolase</keyword>
<keyword evidence="7" id="KW-0862">Zinc</keyword>
<dbReference type="Pfam" id="PF05649">
    <property type="entry name" value="Peptidase_M13_N"/>
    <property type="match status" value="1"/>
</dbReference>
<dbReference type="GO" id="GO:0004222">
    <property type="term" value="F:metalloendopeptidase activity"/>
    <property type="evidence" value="ECO:0007669"/>
    <property type="project" value="InterPro"/>
</dbReference>
<dbReference type="InParanoid" id="A0A1Y1KXK7"/>
<accession>A0A1Y1KXK7</accession>
<comment type="cofactor">
    <cofactor evidence="1">
        <name>Zn(2+)</name>
        <dbReference type="ChEBI" id="CHEBI:29105"/>
    </cofactor>
</comment>
<keyword evidence="8" id="KW-0482">Metalloprotease</keyword>
<name>A0A1Y1KXK7_PHOPY</name>
<dbReference type="InterPro" id="IPR024079">
    <property type="entry name" value="MetalloPept_cat_dom_sf"/>
</dbReference>
<dbReference type="Pfam" id="PF01431">
    <property type="entry name" value="Peptidase_M13"/>
    <property type="match status" value="1"/>
</dbReference>
<proteinExistence type="inferred from homology"/>
<keyword evidence="9" id="KW-0812">Transmembrane</keyword>
<dbReference type="EMBL" id="GEZM01073079">
    <property type="protein sequence ID" value="JAV65308.1"/>
    <property type="molecule type" value="Transcribed_RNA"/>
</dbReference>
<dbReference type="Proteomes" id="UP000327044">
    <property type="component" value="Unassembled WGS sequence"/>
</dbReference>
<evidence type="ECO:0000259" key="11">
    <source>
        <dbReference type="Pfam" id="PF05649"/>
    </source>
</evidence>
<evidence type="ECO:0000313" key="12">
    <source>
        <dbReference type="EMBL" id="JAV65308.1"/>
    </source>
</evidence>
<dbReference type="InterPro" id="IPR000718">
    <property type="entry name" value="Peptidase_M13"/>
</dbReference>
<evidence type="ECO:0000256" key="2">
    <source>
        <dbReference type="ARBA" id="ARBA00004401"/>
    </source>
</evidence>
<feature type="domain" description="Peptidase M13 C-terminal" evidence="10">
    <location>
        <begin position="530"/>
        <end position="733"/>
    </location>
</feature>
<keyword evidence="14" id="KW-1185">Reference proteome</keyword>
<reference evidence="12" key="1">
    <citation type="journal article" date="2016" name="Sci. Rep.">
        <title>Molecular characterization of firefly nuptial gifts: a multi-omics approach sheds light on postcopulatory sexual selection.</title>
        <authorList>
            <person name="Al-Wathiqui N."/>
            <person name="Fallon T.R."/>
            <person name="South A."/>
            <person name="Weng J.K."/>
            <person name="Lewis S.M."/>
        </authorList>
    </citation>
    <scope>NUCLEOTIDE SEQUENCE</scope>
</reference>
<evidence type="ECO:0000256" key="6">
    <source>
        <dbReference type="ARBA" id="ARBA00022801"/>
    </source>
</evidence>
<evidence type="ECO:0000256" key="7">
    <source>
        <dbReference type="ARBA" id="ARBA00022833"/>
    </source>
</evidence>
<dbReference type="AlphaFoldDB" id="A0A1Y1KXK7"/>
<evidence type="ECO:0000313" key="13">
    <source>
        <dbReference type="EMBL" id="KAB0797732.1"/>
    </source>
</evidence>
<dbReference type="InterPro" id="IPR008753">
    <property type="entry name" value="Peptidase_M13_N"/>
</dbReference>
<evidence type="ECO:0000259" key="10">
    <source>
        <dbReference type="Pfam" id="PF01431"/>
    </source>
</evidence>
<dbReference type="Gene3D" id="1.10.1380.10">
    <property type="entry name" value="Neutral endopeptidase , domain2"/>
    <property type="match status" value="1"/>
</dbReference>
<evidence type="ECO:0000256" key="5">
    <source>
        <dbReference type="ARBA" id="ARBA00022723"/>
    </source>
</evidence>
<dbReference type="PROSITE" id="PS51885">
    <property type="entry name" value="NEPRILYSIN"/>
    <property type="match status" value="1"/>
</dbReference>
<feature type="domain" description="Peptidase M13 N-terminal" evidence="11">
    <location>
        <begin position="79"/>
        <end position="469"/>
    </location>
</feature>
<organism evidence="12">
    <name type="scientific">Photinus pyralis</name>
    <name type="common">Common eastern firefly</name>
    <name type="synonym">Lampyris pyralis</name>
    <dbReference type="NCBI Taxonomy" id="7054"/>
    <lineage>
        <taxon>Eukaryota</taxon>
        <taxon>Metazoa</taxon>
        <taxon>Ecdysozoa</taxon>
        <taxon>Arthropoda</taxon>
        <taxon>Hexapoda</taxon>
        <taxon>Insecta</taxon>
        <taxon>Pterygota</taxon>
        <taxon>Neoptera</taxon>
        <taxon>Endopterygota</taxon>
        <taxon>Coleoptera</taxon>
        <taxon>Polyphaga</taxon>
        <taxon>Elateriformia</taxon>
        <taxon>Elateroidea</taxon>
        <taxon>Lampyridae</taxon>
        <taxon>Lampyrinae</taxon>
        <taxon>Photinus</taxon>
    </lineage>
</organism>
<feature type="transmembrane region" description="Helical" evidence="9">
    <location>
        <begin position="24"/>
        <end position="46"/>
    </location>
</feature>
<reference evidence="13" key="3">
    <citation type="submission" date="2019-08" db="EMBL/GenBank/DDBJ databases">
        <authorList>
            <consortium name="Photinus pyralis genome working group"/>
            <person name="Fallon T.R."/>
            <person name="Sander Lower S.E."/>
            <person name="Weng J.-K."/>
        </authorList>
    </citation>
    <scope>NUCLEOTIDE SEQUENCE</scope>
    <source>
        <strain evidence="13">1611_PpyrPB1</strain>
        <tissue evidence="13">Whole body</tissue>
    </source>
</reference>
<keyword evidence="4" id="KW-0645">Protease</keyword>
<dbReference type="CDD" id="cd08662">
    <property type="entry name" value="M13"/>
    <property type="match status" value="1"/>
</dbReference>
<evidence type="ECO:0000256" key="4">
    <source>
        <dbReference type="ARBA" id="ARBA00022670"/>
    </source>
</evidence>
<dbReference type="GO" id="GO:0016485">
    <property type="term" value="P:protein processing"/>
    <property type="evidence" value="ECO:0007669"/>
    <property type="project" value="TreeGrafter"/>
</dbReference>